<dbReference type="KEGG" id="vg:77924272"/>
<dbReference type="Proteomes" id="UP000400849">
    <property type="component" value="Segment"/>
</dbReference>
<accession>A0A5Q2F6D2</accession>
<gene>
    <name evidence="1" type="primary">104</name>
    <name evidence="1" type="ORF">SEA_SIXAMA_104</name>
</gene>
<protein>
    <submittedName>
        <fullName evidence="1">Minor tail protein</fullName>
    </submittedName>
</protein>
<organism evidence="1 2">
    <name type="scientific">Gordonia phage Sixama</name>
    <dbReference type="NCBI Taxonomy" id="2653271"/>
    <lineage>
        <taxon>Viruses</taxon>
        <taxon>Duplodnaviria</taxon>
        <taxon>Heunggongvirae</taxon>
        <taxon>Uroviricota</taxon>
        <taxon>Caudoviricetes</taxon>
        <taxon>Sixamavirus</taxon>
        <taxon>Sixamavirus sixama</taxon>
    </lineage>
</organism>
<dbReference type="GeneID" id="77924272"/>
<evidence type="ECO:0000313" key="2">
    <source>
        <dbReference type="Proteomes" id="UP000400849"/>
    </source>
</evidence>
<sequence>MAVTAKLYGPFLLSLFNKEADLDTDSIKVMLCTSAYTPNQDTHRYKSSVTNEVTGPGYTAGGATLAGVTVAYDSATNTITLDANDVTWAGSSLTARYAVFYDSTPATDATRPLICYWDFGQDEVSSSGNFTLTLSASGLIAITVA</sequence>
<dbReference type="RefSeq" id="YP_010648813.1">
    <property type="nucleotide sequence ID" value="NC_070762.1"/>
</dbReference>
<dbReference type="EMBL" id="MN484601">
    <property type="protein sequence ID" value="QGF20283.1"/>
    <property type="molecule type" value="Genomic_DNA"/>
</dbReference>
<proteinExistence type="predicted"/>
<evidence type="ECO:0000313" key="1">
    <source>
        <dbReference type="EMBL" id="QGF20283.1"/>
    </source>
</evidence>
<name>A0A5Q2F6D2_9CAUD</name>
<reference evidence="1 2" key="1">
    <citation type="submission" date="2019-09" db="EMBL/GenBank/DDBJ databases">
        <authorList>
            <person name="Christie C.A."/>
            <person name="Diallo A.S."/>
            <person name="Dixon Z."/>
            <person name="McIntosh P.M."/>
            <person name="Murthy K.H."/>
            <person name="Rosen M.G."/>
            <person name="Simpson L.M."/>
            <person name="Koustas K."/>
            <person name="Fogarty M.P."/>
            <person name="Molloy S.D."/>
            <person name="Garlena R.A."/>
            <person name="Russell D.A."/>
            <person name="Pope W.H."/>
            <person name="Jacobs-Sera D."/>
            <person name="Hatfull G.F."/>
        </authorList>
    </citation>
    <scope>NUCLEOTIDE SEQUENCE [LARGE SCALE GENOMIC DNA]</scope>
</reference>
<keyword evidence="2" id="KW-1185">Reference proteome</keyword>